<dbReference type="Pfam" id="PF03295">
    <property type="entry name" value="Pox_TAA1"/>
    <property type="match status" value="1"/>
</dbReference>
<dbReference type="GO" id="GO:0008270">
    <property type="term" value="F:zinc ion binding"/>
    <property type="evidence" value="ECO:0007669"/>
    <property type="project" value="InterPro"/>
</dbReference>
<comment type="function">
    <text evidence="1">Acts with RNA polymerase to initiate transcription from late gene promoters.</text>
</comment>
<evidence type="ECO:0000313" key="5">
    <source>
        <dbReference type="EMBL" id="AIF30187.1"/>
    </source>
</evidence>
<proteinExistence type="predicted"/>
<dbReference type="Proteomes" id="UP000164837">
    <property type="component" value="Genome"/>
</dbReference>
<sequence>MAKRVSLPDVVISAPKAVFKPAKEEALACILPKYYKSMADVSIKTNSVIDKCWFCNQDLVFRPISIETYNGGEVGYFCSKICRDSLASMVKSHVALREEPKISLLPLVFYEDKEKVINTINLLRDKDGVYGSCYFKENSQIIDISLRSLL</sequence>
<evidence type="ECO:0000256" key="1">
    <source>
        <dbReference type="ARBA" id="ARBA00003347"/>
    </source>
</evidence>
<evidence type="ECO:0000259" key="4">
    <source>
        <dbReference type="Pfam" id="PF06467"/>
    </source>
</evidence>
<feature type="domain" description="MYM-type" evidence="4">
    <location>
        <begin position="46"/>
        <end position="85"/>
    </location>
</feature>
<evidence type="ECO:0000256" key="3">
    <source>
        <dbReference type="ARBA" id="ARBA00029582"/>
    </source>
</evidence>
<organism evidence="5 6">
    <name type="scientific">Ectromelia virus Naval</name>
    <dbReference type="NCBI Taxonomy" id="1651168"/>
    <lineage>
        <taxon>Viruses</taxon>
        <taxon>Varidnaviria</taxon>
        <taxon>Bamfordvirae</taxon>
        <taxon>Nucleocytoviricota</taxon>
        <taxon>Pokkesviricetes</taxon>
        <taxon>Chitovirales</taxon>
        <taxon>Poxviridae</taxon>
        <taxon>Chordopoxvirinae</taxon>
        <taxon>Orthopoxvirus</taxon>
        <taxon>Orthopoxvirus ectromelia</taxon>
        <taxon>Ectromelia virus</taxon>
    </lineage>
</organism>
<protein>
    <recommendedName>
        <fullName evidence="2">Viral late gene transcription factor 2</fullName>
    </recommendedName>
    <alternativeName>
        <fullName evidence="3">Trans-activator protein A1</fullName>
    </alternativeName>
</protein>
<dbReference type="InterPro" id="IPR004975">
    <property type="entry name" value="Poxvirus_VLTF2"/>
</dbReference>
<accession>A0A075ILH2</accession>
<reference evidence="5 6" key="1">
    <citation type="journal article" date="2014" name="Virology">
        <title>The genome sequence of ectromelia virus Naval and Cornell isolates from outbreaks in North America.</title>
        <authorList>
            <person name="Mavian C."/>
            <person name="Lopez-Bueno A."/>
            <person name="Bryant N.A."/>
            <person name="Seeger K."/>
            <person name="Quail M.A."/>
            <person name="Harris D."/>
            <person name="Barrell B."/>
            <person name="Alcami A."/>
        </authorList>
    </citation>
    <scope>NUCLEOTIDE SEQUENCE [LARGE SCALE GENOMIC DNA]</scope>
    <source>
        <strain evidence="5">NAVAL</strain>
    </source>
</reference>
<name>A0A075ILH2_9POXV</name>
<dbReference type="InterPro" id="IPR010507">
    <property type="entry name" value="Znf_MYM"/>
</dbReference>
<evidence type="ECO:0000313" key="6">
    <source>
        <dbReference type="Proteomes" id="UP000164837"/>
    </source>
</evidence>
<dbReference type="Pfam" id="PF06467">
    <property type="entry name" value="zf-FCS"/>
    <property type="match status" value="1"/>
</dbReference>
<dbReference type="EMBL" id="KJ563295">
    <property type="protein sequence ID" value="AIF30187.1"/>
    <property type="molecule type" value="Genomic_DNA"/>
</dbReference>
<evidence type="ECO:0000256" key="2">
    <source>
        <dbReference type="ARBA" id="ARBA00021728"/>
    </source>
</evidence>